<dbReference type="Gene3D" id="3.30.1150.10">
    <property type="match status" value="1"/>
</dbReference>
<evidence type="ECO:0000256" key="1">
    <source>
        <dbReference type="SAM" id="SignalP"/>
    </source>
</evidence>
<accession>A0A1H3ARB2</accession>
<dbReference type="SUPFAM" id="SSF74653">
    <property type="entry name" value="TolA/TonB C-terminal domain"/>
    <property type="match status" value="1"/>
</dbReference>
<feature type="chain" id="PRO_5011753723" evidence="1">
    <location>
        <begin position="19"/>
        <end position="314"/>
    </location>
</feature>
<dbReference type="PANTHER" id="PTHR33446">
    <property type="entry name" value="PROTEIN TONB-RELATED"/>
    <property type="match status" value="1"/>
</dbReference>
<dbReference type="Proteomes" id="UP000198569">
    <property type="component" value="Unassembled WGS sequence"/>
</dbReference>
<dbReference type="GO" id="GO:0098797">
    <property type="term" value="C:plasma membrane protein complex"/>
    <property type="evidence" value="ECO:0007669"/>
    <property type="project" value="TreeGrafter"/>
</dbReference>
<keyword evidence="1" id="KW-0732">Signal</keyword>
<feature type="signal peptide" evidence="1">
    <location>
        <begin position="1"/>
        <end position="18"/>
    </location>
</feature>
<evidence type="ECO:0000313" key="4">
    <source>
        <dbReference type="Proteomes" id="UP000198569"/>
    </source>
</evidence>
<name>A0A1H3ARB2_9FLAO</name>
<dbReference type="GO" id="GO:0031992">
    <property type="term" value="F:energy transducer activity"/>
    <property type="evidence" value="ECO:0007669"/>
    <property type="project" value="TreeGrafter"/>
</dbReference>
<dbReference type="Gene3D" id="3.90.930.1">
    <property type="match status" value="1"/>
</dbReference>
<feature type="domain" description="TonB C-terminal" evidence="2">
    <location>
        <begin position="243"/>
        <end position="310"/>
    </location>
</feature>
<dbReference type="Pfam" id="PF03544">
    <property type="entry name" value="TonB_C"/>
    <property type="match status" value="1"/>
</dbReference>
<reference evidence="4" key="1">
    <citation type="submission" date="2016-10" db="EMBL/GenBank/DDBJ databases">
        <authorList>
            <person name="Varghese N."/>
            <person name="Submissions S."/>
        </authorList>
    </citation>
    <scope>NUCLEOTIDE SEQUENCE [LARGE SCALE GENOMIC DNA]</scope>
    <source>
        <strain evidence="4">DSM 15718</strain>
    </source>
</reference>
<gene>
    <name evidence="3" type="ORF">SAMN05444338_10940</name>
</gene>
<organism evidence="3 4">
    <name type="scientific">Flavobacterium degerlachei</name>
    <dbReference type="NCBI Taxonomy" id="229203"/>
    <lineage>
        <taxon>Bacteria</taxon>
        <taxon>Pseudomonadati</taxon>
        <taxon>Bacteroidota</taxon>
        <taxon>Flavobacteriia</taxon>
        <taxon>Flavobacteriales</taxon>
        <taxon>Flavobacteriaceae</taxon>
        <taxon>Flavobacterium</taxon>
    </lineage>
</organism>
<dbReference type="PANTHER" id="PTHR33446:SF2">
    <property type="entry name" value="PROTEIN TONB"/>
    <property type="match status" value="1"/>
</dbReference>
<dbReference type="AlphaFoldDB" id="A0A1H3ARB2"/>
<protein>
    <submittedName>
        <fullName evidence="3">Antitoxin component YwqK of the YwqJK toxin-antitoxin module</fullName>
    </submittedName>
</protein>
<dbReference type="OrthoDB" id="649093at2"/>
<sequence length="314" mass="36280">MKSYLHLALLLIPLLSFSQTPSPVSKIIYFDSIWKESTEDNYKYYRIIKDYYSDNSTYEVFNYYKSGTLEMAGKSTNKDYLVKEGQFVHYYENGNKKTVSKYTKSKPIGKQYNWYENGQPKSEIEYLENQKEIDTDPKIIQFYNAQNVQTVVDGNGDYEDLNNGFFESGKIKNGLHDGIWKGYSKKPKYTFVENYENGKLISGTSIDSTNIEHSYKKVYQYPVPKKGMNNFYSYIGKAMKIPNAAKNTVFGKIYLTFVIETDGSIVETKIIKGLGYALDEEAIRILKNYKDWNPGVMRGIPVRVLYSLPITIAK</sequence>
<dbReference type="InterPro" id="IPR051045">
    <property type="entry name" value="TonB-dependent_transducer"/>
</dbReference>
<dbReference type="RefSeq" id="WP_091432678.1">
    <property type="nucleotide sequence ID" value="NZ_FNMV01000009.1"/>
</dbReference>
<keyword evidence="4" id="KW-1185">Reference proteome</keyword>
<dbReference type="STRING" id="229203.SAMN05444338_10940"/>
<dbReference type="EMBL" id="FNMV01000009">
    <property type="protein sequence ID" value="SDX32217.1"/>
    <property type="molecule type" value="Genomic_DNA"/>
</dbReference>
<dbReference type="GO" id="GO:0055085">
    <property type="term" value="P:transmembrane transport"/>
    <property type="evidence" value="ECO:0007669"/>
    <property type="project" value="InterPro"/>
</dbReference>
<dbReference type="InterPro" id="IPR037682">
    <property type="entry name" value="TonB_C"/>
</dbReference>
<evidence type="ECO:0000313" key="3">
    <source>
        <dbReference type="EMBL" id="SDX32217.1"/>
    </source>
</evidence>
<evidence type="ECO:0000259" key="2">
    <source>
        <dbReference type="Pfam" id="PF03544"/>
    </source>
</evidence>
<dbReference type="SUPFAM" id="SSF82185">
    <property type="entry name" value="Histone H3 K4-specific methyltransferase SET7/9 N-terminal domain"/>
    <property type="match status" value="1"/>
</dbReference>
<proteinExistence type="predicted"/>